<name>A0ABV2JYI2_9GAMM</name>
<evidence type="ECO:0000256" key="1">
    <source>
        <dbReference type="SAM" id="Phobius"/>
    </source>
</evidence>
<gene>
    <name evidence="2" type="ORF">ABIC75_003379</name>
</gene>
<keyword evidence="3" id="KW-1185">Reference proteome</keyword>
<dbReference type="Proteomes" id="UP001549184">
    <property type="component" value="Unassembled WGS sequence"/>
</dbReference>
<proteinExistence type="predicted"/>
<evidence type="ECO:0000313" key="3">
    <source>
        <dbReference type="Proteomes" id="UP001549184"/>
    </source>
</evidence>
<comment type="caution">
    <text evidence="2">The sequence shown here is derived from an EMBL/GenBank/DDBJ whole genome shotgun (WGS) entry which is preliminary data.</text>
</comment>
<feature type="transmembrane region" description="Helical" evidence="1">
    <location>
        <begin position="17"/>
        <end position="35"/>
    </location>
</feature>
<protein>
    <submittedName>
        <fullName evidence="2">Pilus assembly protein Flp/PilA</fullName>
    </submittedName>
</protein>
<dbReference type="EMBL" id="JBEPMU010000005">
    <property type="protein sequence ID" value="MET3653642.1"/>
    <property type="molecule type" value="Genomic_DNA"/>
</dbReference>
<sequence length="59" mass="6142">MNAAIRKFLVEEDGITAIEYGILAAIVAAAVVLAFKGPLATLFESIFTALTGQVTKATT</sequence>
<evidence type="ECO:0000313" key="2">
    <source>
        <dbReference type="EMBL" id="MET3653642.1"/>
    </source>
</evidence>
<keyword evidence="1" id="KW-0472">Membrane</keyword>
<dbReference type="RefSeq" id="WP_354015029.1">
    <property type="nucleotide sequence ID" value="NZ_JBEPMU010000005.1"/>
</dbReference>
<accession>A0ABV2JYI2</accession>
<reference evidence="2 3" key="1">
    <citation type="submission" date="2024-06" db="EMBL/GenBank/DDBJ databases">
        <title>Sorghum-associated microbial communities from plants grown in Nebraska, USA.</title>
        <authorList>
            <person name="Schachtman D."/>
        </authorList>
    </citation>
    <scope>NUCLEOTIDE SEQUENCE [LARGE SCALE GENOMIC DNA]</scope>
    <source>
        <strain evidence="2 3">1073</strain>
    </source>
</reference>
<keyword evidence="1" id="KW-1133">Transmembrane helix</keyword>
<keyword evidence="1" id="KW-0812">Transmembrane</keyword>
<organism evidence="2 3">
    <name type="scientific">Dyella japonica</name>
    <dbReference type="NCBI Taxonomy" id="231455"/>
    <lineage>
        <taxon>Bacteria</taxon>
        <taxon>Pseudomonadati</taxon>
        <taxon>Pseudomonadota</taxon>
        <taxon>Gammaproteobacteria</taxon>
        <taxon>Lysobacterales</taxon>
        <taxon>Rhodanobacteraceae</taxon>
        <taxon>Dyella</taxon>
    </lineage>
</organism>